<keyword evidence="2" id="KW-0255">Endonuclease</keyword>
<keyword evidence="2" id="KW-0540">Nuclease</keyword>
<reference evidence="3" key="1">
    <citation type="submission" date="2023-07" db="EMBL/GenBank/DDBJ databases">
        <authorList>
            <person name="Luz R."/>
            <person name="Cordeiro R."/>
            <person name="Fonseca A."/>
            <person name="Goncalves V."/>
        </authorList>
    </citation>
    <scope>NUCLEOTIDE SEQUENCE [LARGE SCALE GENOMIC DNA]</scope>
    <source>
        <strain evidence="3">BACA0444</strain>
    </source>
</reference>
<dbReference type="SUPFAM" id="SSF52980">
    <property type="entry name" value="Restriction endonuclease-like"/>
    <property type="match status" value="1"/>
</dbReference>
<protein>
    <submittedName>
        <fullName evidence="2">Uma2 family endonuclease</fullName>
    </submittedName>
</protein>
<dbReference type="EMBL" id="JAVMIP010000001">
    <property type="protein sequence ID" value="MDS3859548.1"/>
    <property type="molecule type" value="Genomic_DNA"/>
</dbReference>
<comment type="caution">
    <text evidence="2">The sequence shown here is derived from an EMBL/GenBank/DDBJ whole genome shotgun (WGS) entry which is preliminary data.</text>
</comment>
<accession>A0AAE4FNW8</accession>
<dbReference type="PANTHER" id="PTHR34107:SF6">
    <property type="entry name" value="SLR0981 PROTEIN"/>
    <property type="match status" value="1"/>
</dbReference>
<dbReference type="CDD" id="cd06260">
    <property type="entry name" value="DUF820-like"/>
    <property type="match status" value="1"/>
</dbReference>
<dbReference type="InterPro" id="IPR012296">
    <property type="entry name" value="Nuclease_put_TT1808"/>
</dbReference>
<dbReference type="InterPro" id="IPR008538">
    <property type="entry name" value="Uma2"/>
</dbReference>
<sequence>MIQTVLEPNHLGIAPGQRLNAAEFYQLCMTYPDQSLELTANGELIIVSPVGGIGGAQEASLIGQVWAWNATKKLGQVFSSSTIFRLPNGAHRSPDVAWVKLGRWQTLTEIERQKFPPLCPDFVIELRSPSDRLIVLQEKMQEYLANGCHLAWLIDLQNQQIEIYRPGLACETQSLPTRLEGGELLPGLVMTIN</sequence>
<dbReference type="AlphaFoldDB" id="A0AAE4FNW8"/>
<feature type="domain" description="Putative restriction endonuclease" evidence="1">
    <location>
        <begin position="22"/>
        <end position="192"/>
    </location>
</feature>
<keyword evidence="2" id="KW-0378">Hydrolase</keyword>
<keyword evidence="3" id="KW-1185">Reference proteome</keyword>
<gene>
    <name evidence="2" type="ORF">RIF25_01875</name>
</gene>
<dbReference type="Proteomes" id="UP001268256">
    <property type="component" value="Unassembled WGS sequence"/>
</dbReference>
<dbReference type="RefSeq" id="WP_322876856.1">
    <property type="nucleotide sequence ID" value="NZ_JAVMIP010000001.1"/>
</dbReference>
<organism evidence="2 3">
    <name type="scientific">Pseudocalidococcus azoricus BACA0444</name>
    <dbReference type="NCBI Taxonomy" id="2918990"/>
    <lineage>
        <taxon>Bacteria</taxon>
        <taxon>Bacillati</taxon>
        <taxon>Cyanobacteriota</taxon>
        <taxon>Cyanophyceae</taxon>
        <taxon>Acaryochloridales</taxon>
        <taxon>Thermosynechococcaceae</taxon>
        <taxon>Pseudocalidococcus</taxon>
        <taxon>Pseudocalidococcus azoricus</taxon>
    </lineage>
</organism>
<evidence type="ECO:0000259" key="1">
    <source>
        <dbReference type="Pfam" id="PF05685"/>
    </source>
</evidence>
<name>A0AAE4FNW8_9CYAN</name>
<dbReference type="Gene3D" id="3.90.1570.10">
    <property type="entry name" value="tt1808, chain A"/>
    <property type="match status" value="1"/>
</dbReference>
<dbReference type="InterPro" id="IPR011335">
    <property type="entry name" value="Restrct_endonuc-II-like"/>
</dbReference>
<evidence type="ECO:0000313" key="2">
    <source>
        <dbReference type="EMBL" id="MDS3859548.1"/>
    </source>
</evidence>
<evidence type="ECO:0000313" key="3">
    <source>
        <dbReference type="Proteomes" id="UP001268256"/>
    </source>
</evidence>
<dbReference type="PANTHER" id="PTHR34107">
    <property type="entry name" value="SLL0198 PROTEIN-RELATED"/>
    <property type="match status" value="1"/>
</dbReference>
<proteinExistence type="predicted"/>
<dbReference type="Pfam" id="PF05685">
    <property type="entry name" value="Uma2"/>
    <property type="match status" value="1"/>
</dbReference>
<dbReference type="GO" id="GO:0004519">
    <property type="term" value="F:endonuclease activity"/>
    <property type="evidence" value="ECO:0007669"/>
    <property type="project" value="UniProtKB-KW"/>
</dbReference>